<name>A0A074ZD95_OPIVI</name>
<evidence type="ECO:0000256" key="1">
    <source>
        <dbReference type="SAM" id="MobiDB-lite"/>
    </source>
</evidence>
<dbReference type="AlphaFoldDB" id="A0A074ZD95"/>
<gene>
    <name evidence="2" type="ORF">T265_10460</name>
</gene>
<dbReference type="RefSeq" id="XP_009175101.1">
    <property type="nucleotide sequence ID" value="XM_009176837.1"/>
</dbReference>
<dbReference type="CTD" id="20324628"/>
<dbReference type="KEGG" id="ovi:T265_10460"/>
<feature type="compositionally biased region" description="Basic and acidic residues" evidence="1">
    <location>
        <begin position="90"/>
        <end position="99"/>
    </location>
</feature>
<feature type="region of interest" description="Disordered" evidence="1">
    <location>
        <begin position="90"/>
        <end position="112"/>
    </location>
</feature>
<reference evidence="2 3" key="1">
    <citation type="submission" date="2013-11" db="EMBL/GenBank/DDBJ databases">
        <title>Opisthorchis viverrini - life in the bile duct.</title>
        <authorList>
            <person name="Young N.D."/>
            <person name="Nagarajan N."/>
            <person name="Lin S.J."/>
            <person name="Korhonen P.K."/>
            <person name="Jex A.R."/>
            <person name="Hall R.S."/>
            <person name="Safavi-Hemami H."/>
            <person name="Kaewkong W."/>
            <person name="Bertrand D."/>
            <person name="Gao S."/>
            <person name="Seet Q."/>
            <person name="Wongkham S."/>
            <person name="Teh B.T."/>
            <person name="Wongkham C."/>
            <person name="Intapan P.M."/>
            <person name="Maleewong W."/>
            <person name="Yang X."/>
            <person name="Hu M."/>
            <person name="Wang Z."/>
            <person name="Hofmann A."/>
            <person name="Sternberg P.W."/>
            <person name="Tan P."/>
            <person name="Wang J."/>
            <person name="Gasser R.B."/>
        </authorList>
    </citation>
    <scope>NUCLEOTIDE SEQUENCE [LARGE SCALE GENOMIC DNA]</scope>
</reference>
<evidence type="ECO:0000313" key="2">
    <source>
        <dbReference type="EMBL" id="KER21150.1"/>
    </source>
</evidence>
<sequence length="141" mass="16169">MVEVLCLDDIDENRPVSLYRQAEISDSHLDFTLMNLESYHYPAYTCRDTPSGHFRKYAKYLSRRVPTSNERKHLFLHGINATLHVDFAKSSRSHNDSRAGHTTRADQSQQGNLQCKYTADHCDEIGPLRAELAIVDQDAYP</sequence>
<proteinExistence type="predicted"/>
<dbReference type="GeneID" id="20324628"/>
<accession>A0A074ZD95</accession>
<protein>
    <submittedName>
        <fullName evidence="2">Uncharacterized protein</fullName>
    </submittedName>
</protein>
<organism evidence="2 3">
    <name type="scientific">Opisthorchis viverrini</name>
    <name type="common">Southeast Asian liver fluke</name>
    <dbReference type="NCBI Taxonomy" id="6198"/>
    <lineage>
        <taxon>Eukaryota</taxon>
        <taxon>Metazoa</taxon>
        <taxon>Spiralia</taxon>
        <taxon>Lophotrochozoa</taxon>
        <taxon>Platyhelminthes</taxon>
        <taxon>Trematoda</taxon>
        <taxon>Digenea</taxon>
        <taxon>Opisthorchiida</taxon>
        <taxon>Opisthorchiata</taxon>
        <taxon>Opisthorchiidae</taxon>
        <taxon>Opisthorchis</taxon>
    </lineage>
</organism>
<dbReference type="EMBL" id="KL596990">
    <property type="protein sequence ID" value="KER21150.1"/>
    <property type="molecule type" value="Genomic_DNA"/>
</dbReference>
<keyword evidence="3" id="KW-1185">Reference proteome</keyword>
<dbReference type="Proteomes" id="UP000054324">
    <property type="component" value="Unassembled WGS sequence"/>
</dbReference>
<evidence type="ECO:0000313" key="3">
    <source>
        <dbReference type="Proteomes" id="UP000054324"/>
    </source>
</evidence>